<dbReference type="Proteomes" id="UP000814033">
    <property type="component" value="Unassembled WGS sequence"/>
</dbReference>
<protein>
    <submittedName>
        <fullName evidence="1">Uncharacterized protein</fullName>
    </submittedName>
</protein>
<reference evidence="1" key="1">
    <citation type="submission" date="2021-02" db="EMBL/GenBank/DDBJ databases">
        <authorList>
            <consortium name="DOE Joint Genome Institute"/>
            <person name="Ahrendt S."/>
            <person name="Looney B.P."/>
            <person name="Miyauchi S."/>
            <person name="Morin E."/>
            <person name="Drula E."/>
            <person name="Courty P.E."/>
            <person name="Chicoki N."/>
            <person name="Fauchery L."/>
            <person name="Kohler A."/>
            <person name="Kuo A."/>
            <person name="Labutti K."/>
            <person name="Pangilinan J."/>
            <person name="Lipzen A."/>
            <person name="Riley R."/>
            <person name="Andreopoulos W."/>
            <person name="He G."/>
            <person name="Johnson J."/>
            <person name="Barry K.W."/>
            <person name="Grigoriev I.V."/>
            <person name="Nagy L."/>
            <person name="Hibbett D."/>
            <person name="Henrissat B."/>
            <person name="Matheny P.B."/>
            <person name="Labbe J."/>
            <person name="Martin F."/>
        </authorList>
    </citation>
    <scope>NUCLEOTIDE SEQUENCE</scope>
    <source>
        <strain evidence="1">FP105234-sp</strain>
    </source>
</reference>
<keyword evidence="2" id="KW-1185">Reference proteome</keyword>
<name>A0ACB8R5C4_9AGAM</name>
<reference evidence="1" key="2">
    <citation type="journal article" date="2022" name="New Phytol.">
        <title>Evolutionary transition to the ectomycorrhizal habit in the genomes of a hyperdiverse lineage of mushroom-forming fungi.</title>
        <authorList>
            <person name="Looney B."/>
            <person name="Miyauchi S."/>
            <person name="Morin E."/>
            <person name="Drula E."/>
            <person name="Courty P.E."/>
            <person name="Kohler A."/>
            <person name="Kuo A."/>
            <person name="LaButti K."/>
            <person name="Pangilinan J."/>
            <person name="Lipzen A."/>
            <person name="Riley R."/>
            <person name="Andreopoulos W."/>
            <person name="He G."/>
            <person name="Johnson J."/>
            <person name="Nolan M."/>
            <person name="Tritt A."/>
            <person name="Barry K.W."/>
            <person name="Grigoriev I.V."/>
            <person name="Nagy L.G."/>
            <person name="Hibbett D."/>
            <person name="Henrissat B."/>
            <person name="Matheny P.B."/>
            <person name="Labbe J."/>
            <person name="Martin F.M."/>
        </authorList>
    </citation>
    <scope>NUCLEOTIDE SEQUENCE</scope>
    <source>
        <strain evidence="1">FP105234-sp</strain>
    </source>
</reference>
<evidence type="ECO:0000313" key="1">
    <source>
        <dbReference type="EMBL" id="KAI0039324.1"/>
    </source>
</evidence>
<proteinExistence type="predicted"/>
<organism evidence="1 2">
    <name type="scientific">Auriscalpium vulgare</name>
    <dbReference type="NCBI Taxonomy" id="40419"/>
    <lineage>
        <taxon>Eukaryota</taxon>
        <taxon>Fungi</taxon>
        <taxon>Dikarya</taxon>
        <taxon>Basidiomycota</taxon>
        <taxon>Agaricomycotina</taxon>
        <taxon>Agaricomycetes</taxon>
        <taxon>Russulales</taxon>
        <taxon>Auriscalpiaceae</taxon>
        <taxon>Auriscalpium</taxon>
    </lineage>
</organism>
<evidence type="ECO:0000313" key="2">
    <source>
        <dbReference type="Proteomes" id="UP000814033"/>
    </source>
</evidence>
<gene>
    <name evidence="1" type="ORF">FA95DRAFT_1577666</name>
</gene>
<dbReference type="EMBL" id="MU276320">
    <property type="protein sequence ID" value="KAI0039324.1"/>
    <property type="molecule type" value="Genomic_DNA"/>
</dbReference>
<comment type="caution">
    <text evidence="1">The sequence shown here is derived from an EMBL/GenBank/DDBJ whole genome shotgun (WGS) entry which is preliminary data.</text>
</comment>
<sequence>MPTVRVSPAAIVGVSRSYVHIAARLWSLKSPKVEPFRVLTVKTRGKPTLFPPFLHDSIVTIHEVDGSSLDFLICFLHSPDLPVNNALLRLYPGLKWRGELVVIRKSPRSIVTAVGGRVCAGLAEEAIIAYVIHLFHGSLLLIEGHASDF</sequence>
<accession>A0ACB8R5C4</accession>